<protein>
    <recommendedName>
        <fullName evidence="5">Lipoprotein</fullName>
    </recommendedName>
</protein>
<gene>
    <name evidence="3" type="ORF">AKJ09_06664</name>
</gene>
<organism evidence="3 4">
    <name type="scientific">Labilithrix luteola</name>
    <dbReference type="NCBI Taxonomy" id="1391654"/>
    <lineage>
        <taxon>Bacteria</taxon>
        <taxon>Pseudomonadati</taxon>
        <taxon>Myxococcota</taxon>
        <taxon>Polyangia</taxon>
        <taxon>Polyangiales</taxon>
        <taxon>Labilitrichaceae</taxon>
        <taxon>Labilithrix</taxon>
    </lineage>
</organism>
<feature type="region of interest" description="Disordered" evidence="1">
    <location>
        <begin position="61"/>
        <end position="84"/>
    </location>
</feature>
<dbReference type="RefSeq" id="WP_146651364.1">
    <property type="nucleotide sequence ID" value="NZ_CP012333.1"/>
</dbReference>
<evidence type="ECO:0000256" key="1">
    <source>
        <dbReference type="SAM" id="MobiDB-lite"/>
    </source>
</evidence>
<evidence type="ECO:0000313" key="4">
    <source>
        <dbReference type="Proteomes" id="UP000064967"/>
    </source>
</evidence>
<feature type="signal peptide" evidence="2">
    <location>
        <begin position="1"/>
        <end position="20"/>
    </location>
</feature>
<evidence type="ECO:0008006" key="5">
    <source>
        <dbReference type="Google" id="ProtNLM"/>
    </source>
</evidence>
<dbReference type="KEGG" id="llu:AKJ09_06664"/>
<reference evidence="3 4" key="1">
    <citation type="submission" date="2015-08" db="EMBL/GenBank/DDBJ databases">
        <authorList>
            <person name="Babu N.S."/>
            <person name="Beckwith C.J."/>
            <person name="Beseler K.G."/>
            <person name="Brison A."/>
            <person name="Carone J.V."/>
            <person name="Caskin T.P."/>
            <person name="Diamond M."/>
            <person name="Durham M.E."/>
            <person name="Foxe J.M."/>
            <person name="Go M."/>
            <person name="Henderson B.A."/>
            <person name="Jones I.B."/>
            <person name="McGettigan J.A."/>
            <person name="Micheletti S.J."/>
            <person name="Nasrallah M.E."/>
            <person name="Ortiz D."/>
            <person name="Piller C.R."/>
            <person name="Privatt S.R."/>
            <person name="Schneider S.L."/>
            <person name="Sharp S."/>
            <person name="Smith T.C."/>
            <person name="Stanton J.D."/>
            <person name="Ullery H.E."/>
            <person name="Wilson R.J."/>
            <person name="Serrano M.G."/>
            <person name="Buck G."/>
            <person name="Lee V."/>
            <person name="Wang Y."/>
            <person name="Carvalho R."/>
            <person name="Voegtly L."/>
            <person name="Shi R."/>
            <person name="Duckworth R."/>
            <person name="Johnson A."/>
            <person name="Loviza R."/>
            <person name="Walstead R."/>
            <person name="Shah Z."/>
            <person name="Kiflezghi M."/>
            <person name="Wade K."/>
            <person name="Ball S.L."/>
            <person name="Bradley K.W."/>
            <person name="Asai D.J."/>
            <person name="Bowman C.A."/>
            <person name="Russell D.A."/>
            <person name="Pope W.H."/>
            <person name="Jacobs-Sera D."/>
            <person name="Hendrix R.W."/>
            <person name="Hatfull G.F."/>
        </authorList>
    </citation>
    <scope>NUCLEOTIDE SEQUENCE [LARGE SCALE GENOMIC DNA]</scope>
    <source>
        <strain evidence="3 4">DSM 27648</strain>
    </source>
</reference>
<proteinExistence type="predicted"/>
<dbReference type="Proteomes" id="UP000064967">
    <property type="component" value="Chromosome"/>
</dbReference>
<evidence type="ECO:0000256" key="2">
    <source>
        <dbReference type="SAM" id="SignalP"/>
    </source>
</evidence>
<evidence type="ECO:0000313" key="3">
    <source>
        <dbReference type="EMBL" id="AKV00001.1"/>
    </source>
</evidence>
<name>A0A0K1Q2G1_9BACT</name>
<dbReference type="PROSITE" id="PS51257">
    <property type="entry name" value="PROKAR_LIPOPROTEIN"/>
    <property type="match status" value="1"/>
</dbReference>
<keyword evidence="4" id="KW-1185">Reference proteome</keyword>
<sequence length="186" mass="18678">MTIRTTMLAASLFAFAFAAACSNSDNDSTGGNPDPSQNDGNTATTREALKFVAPCAASACGEVPSSSKSTKPTCAKAVSGSCSWSDTDPNGTVSYRPCADSECGTKPDASVCPSGTTFKGAQCGSENEGACTWTSACVPPPSTTPCPDADGCGPQPAIGVICADGGSGGLECMKQGTKCVWQRTCE</sequence>
<feature type="chain" id="PRO_5005466481" description="Lipoprotein" evidence="2">
    <location>
        <begin position="21"/>
        <end position="186"/>
    </location>
</feature>
<accession>A0A0K1Q2G1</accession>
<keyword evidence="2" id="KW-0732">Signal</keyword>
<dbReference type="AlphaFoldDB" id="A0A0K1Q2G1"/>
<dbReference type="EMBL" id="CP012333">
    <property type="protein sequence ID" value="AKV00001.1"/>
    <property type="molecule type" value="Genomic_DNA"/>
</dbReference>